<comment type="similarity">
    <text evidence="2">Belongs to the hemerythrin family.</text>
</comment>
<gene>
    <name evidence="10" type="ORF">ND2E_2522</name>
</gene>
<keyword evidence="7" id="KW-0175">Coiled coil</keyword>
<dbReference type="SUPFAM" id="SSF47188">
    <property type="entry name" value="Hemerythrin-like"/>
    <property type="match status" value="1"/>
</dbReference>
<evidence type="ECO:0000313" key="11">
    <source>
        <dbReference type="Proteomes" id="UP000029843"/>
    </source>
</evidence>
<dbReference type="GO" id="GO:0046872">
    <property type="term" value="F:metal ion binding"/>
    <property type="evidence" value="ECO:0007669"/>
    <property type="project" value="UniProtKB-KW"/>
</dbReference>
<dbReference type="NCBIfam" id="NF033749">
    <property type="entry name" value="bact_hemeryth"/>
    <property type="match status" value="1"/>
</dbReference>
<dbReference type="FunFam" id="3.30.70.270:FF:000001">
    <property type="entry name" value="Diguanylate cyclase domain protein"/>
    <property type="match status" value="1"/>
</dbReference>
<evidence type="ECO:0000256" key="3">
    <source>
        <dbReference type="ARBA" id="ARBA00012528"/>
    </source>
</evidence>
<evidence type="ECO:0000256" key="4">
    <source>
        <dbReference type="ARBA" id="ARBA00022723"/>
    </source>
</evidence>
<name>A0A099KRC5_COLPS</name>
<reference evidence="10 11" key="1">
    <citation type="submission" date="2014-08" db="EMBL/GenBank/DDBJ databases">
        <title>Genomic and Phenotypic Diversity of Colwellia psychrerythraea strains from Disparate Marine Basins.</title>
        <authorList>
            <person name="Techtmann S.M."/>
            <person name="Stelling S.C."/>
            <person name="Utturkar S.M."/>
            <person name="Alshibli N."/>
            <person name="Harris A."/>
            <person name="Brown S.D."/>
            <person name="Hazen T.C."/>
        </authorList>
    </citation>
    <scope>NUCLEOTIDE SEQUENCE [LARGE SCALE GENOMIC DNA]</scope>
    <source>
        <strain evidence="10 11">ND2E</strain>
    </source>
</reference>
<dbReference type="NCBIfam" id="TIGR00254">
    <property type="entry name" value="GGDEF"/>
    <property type="match status" value="1"/>
</dbReference>
<evidence type="ECO:0000256" key="6">
    <source>
        <dbReference type="ARBA" id="ARBA00034247"/>
    </source>
</evidence>
<comment type="cofactor">
    <cofactor evidence="1">
        <name>Mg(2+)</name>
        <dbReference type="ChEBI" id="CHEBI:18420"/>
    </cofactor>
</comment>
<dbReference type="PANTHER" id="PTHR45138:SF9">
    <property type="entry name" value="DIGUANYLATE CYCLASE DGCM-RELATED"/>
    <property type="match status" value="1"/>
</dbReference>
<keyword evidence="4" id="KW-0479">Metal-binding</keyword>
<feature type="domain" description="GGDEF" evidence="9">
    <location>
        <begin position="597"/>
        <end position="731"/>
    </location>
</feature>
<dbReference type="OrthoDB" id="6087871at2"/>
<dbReference type="Pfam" id="PF00990">
    <property type="entry name" value="GGDEF"/>
    <property type="match status" value="1"/>
</dbReference>
<dbReference type="PROSITE" id="PS00550">
    <property type="entry name" value="HEMERYTHRINS"/>
    <property type="match status" value="1"/>
</dbReference>
<dbReference type="EMBL" id="JQED01000015">
    <property type="protein sequence ID" value="KGJ93056.1"/>
    <property type="molecule type" value="Genomic_DNA"/>
</dbReference>
<dbReference type="InterPro" id="IPR029787">
    <property type="entry name" value="Nucleotide_cyclase"/>
</dbReference>
<dbReference type="PROSITE" id="PS50887">
    <property type="entry name" value="GGDEF"/>
    <property type="match status" value="1"/>
</dbReference>
<keyword evidence="5" id="KW-0408">Iron</keyword>
<evidence type="ECO:0000256" key="8">
    <source>
        <dbReference type="SAM" id="Phobius"/>
    </source>
</evidence>
<dbReference type="InterPro" id="IPR035938">
    <property type="entry name" value="Hemerythrin-like_sf"/>
</dbReference>
<evidence type="ECO:0000313" key="10">
    <source>
        <dbReference type="EMBL" id="KGJ93056.1"/>
    </source>
</evidence>
<dbReference type="SMART" id="SM00267">
    <property type="entry name" value="GGDEF"/>
    <property type="match status" value="1"/>
</dbReference>
<dbReference type="InterPro" id="IPR012312">
    <property type="entry name" value="Hemerythrin-like"/>
</dbReference>
<dbReference type="SUPFAM" id="SSF55073">
    <property type="entry name" value="Nucleotide cyclase"/>
    <property type="match status" value="1"/>
</dbReference>
<evidence type="ECO:0000256" key="7">
    <source>
        <dbReference type="SAM" id="Coils"/>
    </source>
</evidence>
<feature type="transmembrane region" description="Helical" evidence="8">
    <location>
        <begin position="169"/>
        <end position="188"/>
    </location>
</feature>
<dbReference type="NCBIfam" id="TIGR02481">
    <property type="entry name" value="hemeryth_dom"/>
    <property type="match status" value="1"/>
</dbReference>
<feature type="transmembrane region" description="Helical" evidence="8">
    <location>
        <begin position="465"/>
        <end position="486"/>
    </location>
</feature>
<comment type="caution">
    <text evidence="10">The sequence shown here is derived from an EMBL/GenBank/DDBJ whole genome shotgun (WGS) entry which is preliminary data.</text>
</comment>
<dbReference type="Gene3D" id="1.20.120.50">
    <property type="entry name" value="Hemerythrin-like"/>
    <property type="match status" value="1"/>
</dbReference>
<evidence type="ECO:0000256" key="5">
    <source>
        <dbReference type="ARBA" id="ARBA00023004"/>
    </source>
</evidence>
<dbReference type="SUPFAM" id="SSF158472">
    <property type="entry name" value="HAMP domain-like"/>
    <property type="match status" value="1"/>
</dbReference>
<dbReference type="Gene3D" id="6.10.340.10">
    <property type="match status" value="1"/>
</dbReference>
<organism evidence="10 11">
    <name type="scientific">Colwellia psychrerythraea</name>
    <name type="common">Vibrio psychroerythus</name>
    <dbReference type="NCBI Taxonomy" id="28229"/>
    <lineage>
        <taxon>Bacteria</taxon>
        <taxon>Pseudomonadati</taxon>
        <taxon>Pseudomonadota</taxon>
        <taxon>Gammaproteobacteria</taxon>
        <taxon>Alteromonadales</taxon>
        <taxon>Colwelliaceae</taxon>
        <taxon>Colwellia</taxon>
    </lineage>
</organism>
<dbReference type="InterPro" id="IPR013587">
    <property type="entry name" value="Nitrate/nitrite_sensing"/>
</dbReference>
<dbReference type="CDD" id="cd01949">
    <property type="entry name" value="GGDEF"/>
    <property type="match status" value="1"/>
</dbReference>
<accession>A0A099KRC5</accession>
<sequence length="731" mass="83753">MAELVWDEGMSVGIDSLDNDHKQLIAILAQLMSAKNEKLGPEGIDEIFERLEGYCQSHFAREEALLAKINYQQFDAHKQSHQAFIKRIPQLKEQWFAKGTESEVVKDKVILFLQQWLIKHILEEDLDYVPAIHCFEEFSRYKKDKKSKHPLLRLFSVKLSQSLILSHRVLITTLIPVAATLLLCFFILKDNYQRYDNISKVLGLNSVIEQVNGITHSLQAERGLSTGYTSSNYRSFAEQLSKRRKNTDAKIQYFLGLLDKSANQEVKIGVNRYMVNFQKIVENLSRHRMHLDQKIVGFEDTYYVYTELIEQLLSVSDHLVHIEIGSSHANDISAINAVLRYKEFMGQIRAIGMKIDENHQDSIYDNVDVSLLVGKQLNILRIFESSANAGQKLICGSYCNAISQRQHLESSYLETMQFNDKDVRAARWFNVMSEKIDILNTVVEKLISEFDEQIYNESQQLKTEGYLIILAMLVFLLAAIFFALVLNYSIISPVRKLTFALNDMSEGQNNIHFESIDSKDEIGSMQLAFEKLRRKLLQGDVYKATVSQQQKEIKYRKSQQDHFQQLAITDALTGAVNRHHFNEVLDQEISNVNNYGNPLSIMLLDIDYFKQVNDTYGHGVGDEVLVLFYQTCVEAVRSSDVVARIGGEEFVIVMPNTTLDNAEKFAERLRQKIAKLEINVADKQISITVSIGVSQWKNDYFTNAETFVAHADKSLYQAKNSGRNKVVATQQ</sequence>
<dbReference type="InterPro" id="IPR050469">
    <property type="entry name" value="Diguanylate_Cyclase"/>
</dbReference>
<dbReference type="Proteomes" id="UP000029843">
    <property type="component" value="Unassembled WGS sequence"/>
</dbReference>
<dbReference type="Pfam" id="PF01814">
    <property type="entry name" value="Hemerythrin"/>
    <property type="match status" value="1"/>
</dbReference>
<proteinExistence type="inferred from homology"/>
<dbReference type="Gene3D" id="3.30.70.270">
    <property type="match status" value="1"/>
</dbReference>
<dbReference type="InterPro" id="IPR016131">
    <property type="entry name" value="Haemerythrin_Fe_BS"/>
</dbReference>
<dbReference type="InterPro" id="IPR012827">
    <property type="entry name" value="Hemerythrin_metal-bd"/>
</dbReference>
<dbReference type="AlphaFoldDB" id="A0A099KRC5"/>
<evidence type="ECO:0000256" key="1">
    <source>
        <dbReference type="ARBA" id="ARBA00001946"/>
    </source>
</evidence>
<keyword evidence="8" id="KW-1133">Transmembrane helix</keyword>
<evidence type="ECO:0000259" key="9">
    <source>
        <dbReference type="PROSITE" id="PS50887"/>
    </source>
</evidence>
<dbReference type="Pfam" id="PF08376">
    <property type="entry name" value="NIT"/>
    <property type="match status" value="1"/>
</dbReference>
<protein>
    <recommendedName>
        <fullName evidence="3">diguanylate cyclase</fullName>
        <ecNumber evidence="3">2.7.7.65</ecNumber>
    </recommendedName>
</protein>
<keyword evidence="8" id="KW-0812">Transmembrane</keyword>
<dbReference type="CDD" id="cd06225">
    <property type="entry name" value="HAMP"/>
    <property type="match status" value="1"/>
</dbReference>
<dbReference type="EC" id="2.7.7.65" evidence="3"/>
<comment type="catalytic activity">
    <reaction evidence="6">
        <text>2 GTP = 3',3'-c-di-GMP + 2 diphosphate</text>
        <dbReference type="Rhea" id="RHEA:24898"/>
        <dbReference type="ChEBI" id="CHEBI:33019"/>
        <dbReference type="ChEBI" id="CHEBI:37565"/>
        <dbReference type="ChEBI" id="CHEBI:58805"/>
        <dbReference type="EC" id="2.7.7.65"/>
    </reaction>
</comment>
<dbReference type="CDD" id="cd12107">
    <property type="entry name" value="Hemerythrin"/>
    <property type="match status" value="1"/>
</dbReference>
<dbReference type="InterPro" id="IPR043128">
    <property type="entry name" value="Rev_trsase/Diguanyl_cyclase"/>
</dbReference>
<dbReference type="GO" id="GO:0052621">
    <property type="term" value="F:diguanylate cyclase activity"/>
    <property type="evidence" value="ECO:0007669"/>
    <property type="project" value="UniProtKB-EC"/>
</dbReference>
<keyword evidence="8" id="KW-0472">Membrane</keyword>
<dbReference type="PANTHER" id="PTHR45138">
    <property type="entry name" value="REGULATORY COMPONENTS OF SENSORY TRANSDUCTION SYSTEM"/>
    <property type="match status" value="1"/>
</dbReference>
<dbReference type="RefSeq" id="WP_052056390.1">
    <property type="nucleotide sequence ID" value="NZ_JQED01000015.1"/>
</dbReference>
<feature type="coiled-coil region" evidence="7">
    <location>
        <begin position="659"/>
        <end position="686"/>
    </location>
</feature>
<evidence type="ECO:0000256" key="2">
    <source>
        <dbReference type="ARBA" id="ARBA00010587"/>
    </source>
</evidence>
<dbReference type="PATRIC" id="fig|28229.4.peg.1551"/>
<dbReference type="InterPro" id="IPR000160">
    <property type="entry name" value="GGDEF_dom"/>
</dbReference>